<dbReference type="PROSITE" id="PS50097">
    <property type="entry name" value="BTB"/>
    <property type="match status" value="1"/>
</dbReference>
<name>C1C1N1_CALCM</name>
<proteinExistence type="evidence at transcript level"/>
<keyword evidence="3" id="KW-0539">Nucleus</keyword>
<feature type="region of interest" description="Disordered" evidence="4">
    <location>
        <begin position="105"/>
        <end position="129"/>
    </location>
</feature>
<dbReference type="InterPro" id="IPR011333">
    <property type="entry name" value="SKP1/BTB/POZ_sf"/>
</dbReference>
<dbReference type="GO" id="GO:0005634">
    <property type="term" value="C:nucleus"/>
    <property type="evidence" value="ECO:0007669"/>
    <property type="project" value="UniProtKB-SubCell"/>
</dbReference>
<dbReference type="AlphaFoldDB" id="C1C1N1"/>
<dbReference type="SUPFAM" id="SSF54695">
    <property type="entry name" value="POZ domain"/>
    <property type="match status" value="1"/>
</dbReference>
<dbReference type="InterPro" id="IPR006600">
    <property type="entry name" value="HTH_CenpB_DNA-bd_dom"/>
</dbReference>
<dbReference type="Pfam" id="PF00651">
    <property type="entry name" value="BTB"/>
    <property type="match status" value="1"/>
</dbReference>
<evidence type="ECO:0000256" key="2">
    <source>
        <dbReference type="ARBA" id="ARBA00023125"/>
    </source>
</evidence>
<feature type="domain" description="BTB" evidence="5">
    <location>
        <begin position="14"/>
        <end position="69"/>
    </location>
</feature>
<comment type="subcellular location">
    <subcellularLocation>
        <location evidence="1">Nucleus</location>
    </subcellularLocation>
</comment>
<dbReference type="InterPro" id="IPR007889">
    <property type="entry name" value="HTH_Psq"/>
</dbReference>
<evidence type="ECO:0000256" key="1">
    <source>
        <dbReference type="ARBA" id="ARBA00004123"/>
    </source>
</evidence>
<evidence type="ECO:0000313" key="7">
    <source>
        <dbReference type="EMBL" id="ACO15184.1"/>
    </source>
</evidence>
<evidence type="ECO:0000256" key="3">
    <source>
        <dbReference type="ARBA" id="ARBA00023242"/>
    </source>
</evidence>
<sequence>MGCLESYLLDERLADGQIVAQGRRFPIHRSLLAIISPFLASHLWTSDLIVLPEIRDETLEAFLRLLYLGFTGNINPETHYELSVFLRSIHATRILDVPPLKRLKPRKDNKKIPSAQITKRPPSLEEEPELNSKSIVALKEEEAFPNEMEIDTFQKSKHWNLEYMSNKRKLVTKTYQEKYDIIKFYDAHPEMKKIELARMFGLPRGTLSEILKSRHMIIDTVASSVTMKPLCKRVKAIHYERVDSALISWYHQEILIRDGKLSREVLLQKARNLATEFGVVDANRISLSWIERFKSRHRLTKPYKTLVSMVEEEKDALK</sequence>
<keyword evidence="2" id="KW-0238">DNA-binding</keyword>
<dbReference type="Gene3D" id="1.10.10.60">
    <property type="entry name" value="Homeodomain-like"/>
    <property type="match status" value="2"/>
</dbReference>
<protein>
    <submittedName>
        <fullName evidence="7">Major centromere autoantigen B</fullName>
    </submittedName>
</protein>
<dbReference type="SMART" id="SM00674">
    <property type="entry name" value="CENPB"/>
    <property type="match status" value="1"/>
</dbReference>
<dbReference type="Gene3D" id="3.30.710.10">
    <property type="entry name" value="Potassium Channel Kv1.1, Chain A"/>
    <property type="match status" value="1"/>
</dbReference>
<evidence type="ECO:0000259" key="6">
    <source>
        <dbReference type="PROSITE" id="PS51253"/>
    </source>
</evidence>
<feature type="domain" description="HTH CENPB-type" evidence="6">
    <location>
        <begin position="230"/>
        <end position="303"/>
    </location>
</feature>
<evidence type="ECO:0000256" key="4">
    <source>
        <dbReference type="SAM" id="MobiDB-lite"/>
    </source>
</evidence>
<dbReference type="Pfam" id="PF04218">
    <property type="entry name" value="CENP-B_N"/>
    <property type="match status" value="1"/>
</dbReference>
<dbReference type="InterPro" id="IPR009057">
    <property type="entry name" value="Homeodomain-like_sf"/>
</dbReference>
<dbReference type="EMBL" id="BT080760">
    <property type="protein sequence ID" value="ACO15184.1"/>
    <property type="molecule type" value="mRNA"/>
</dbReference>
<accession>C1C1N1</accession>
<dbReference type="InterPro" id="IPR000210">
    <property type="entry name" value="BTB/POZ_dom"/>
</dbReference>
<reference evidence="7" key="1">
    <citation type="submission" date="2009-03" db="EMBL/GenBank/DDBJ databases">
        <title>Caligus clemensi ESTs and full-length cDNAs.</title>
        <authorList>
            <person name="Yasuike M."/>
            <person name="von Schalburg K."/>
            <person name="Cooper G."/>
            <person name="Leong J."/>
            <person name="Jones S.R.M."/>
            <person name="Koop B.F."/>
        </authorList>
    </citation>
    <scope>NUCLEOTIDE SEQUENCE</scope>
    <source>
        <tissue evidence="7">Whole</tissue>
    </source>
</reference>
<organism evidence="7">
    <name type="scientific">Caligus clemensi</name>
    <name type="common">Sea louse</name>
    <dbReference type="NCBI Taxonomy" id="344056"/>
    <lineage>
        <taxon>Eukaryota</taxon>
        <taxon>Metazoa</taxon>
        <taxon>Ecdysozoa</taxon>
        <taxon>Arthropoda</taxon>
        <taxon>Crustacea</taxon>
        <taxon>Multicrustacea</taxon>
        <taxon>Hexanauplia</taxon>
        <taxon>Copepoda</taxon>
        <taxon>Siphonostomatoida</taxon>
        <taxon>Caligidae</taxon>
        <taxon>Caligus</taxon>
    </lineage>
</organism>
<evidence type="ECO:0000259" key="5">
    <source>
        <dbReference type="PROSITE" id="PS50097"/>
    </source>
</evidence>
<dbReference type="GO" id="GO:0003677">
    <property type="term" value="F:DNA binding"/>
    <property type="evidence" value="ECO:0007669"/>
    <property type="project" value="UniProtKB-KW"/>
</dbReference>
<dbReference type="Pfam" id="PF03221">
    <property type="entry name" value="HTH_Tnp_Tc5"/>
    <property type="match status" value="1"/>
</dbReference>
<dbReference type="SUPFAM" id="SSF46689">
    <property type="entry name" value="Homeodomain-like"/>
    <property type="match status" value="2"/>
</dbReference>
<gene>
    <name evidence="7" type="primary">CENPB</name>
</gene>
<dbReference type="PROSITE" id="PS51253">
    <property type="entry name" value="HTH_CENPB"/>
    <property type="match status" value="1"/>
</dbReference>
<dbReference type="CDD" id="cd18186">
    <property type="entry name" value="BTB_POZ_ZBTB_KLHL-like"/>
    <property type="match status" value="1"/>
</dbReference>